<feature type="region of interest" description="Disordered" evidence="1">
    <location>
        <begin position="1"/>
        <end position="34"/>
    </location>
</feature>
<keyword evidence="3" id="KW-1185">Reference proteome</keyword>
<accession>A0A193LJQ2</accession>
<protein>
    <submittedName>
        <fullName evidence="2">Uncharacterized protein</fullName>
    </submittedName>
</protein>
<dbReference type="AlphaFoldDB" id="A0A193LJQ2"/>
<evidence type="ECO:0000256" key="1">
    <source>
        <dbReference type="SAM" id="MobiDB-lite"/>
    </source>
</evidence>
<reference evidence="2 3" key="1">
    <citation type="submission" date="2016-06" db="EMBL/GenBank/DDBJ databases">
        <title>Complete genome sequence of a deep-branching marine Gamma Proteobacterium Woeseia oceani type strain XK5.</title>
        <authorList>
            <person name="Mu D."/>
            <person name="Du Z."/>
        </authorList>
    </citation>
    <scope>NUCLEOTIDE SEQUENCE [LARGE SCALE GENOMIC DNA]</scope>
    <source>
        <strain evidence="2 3">XK5</strain>
    </source>
</reference>
<organism evidence="2 3">
    <name type="scientific">Woeseia oceani</name>
    <dbReference type="NCBI Taxonomy" id="1548547"/>
    <lineage>
        <taxon>Bacteria</taxon>
        <taxon>Pseudomonadati</taxon>
        <taxon>Pseudomonadota</taxon>
        <taxon>Gammaproteobacteria</taxon>
        <taxon>Woeseiales</taxon>
        <taxon>Woeseiaceae</taxon>
        <taxon>Woeseia</taxon>
    </lineage>
</organism>
<name>A0A193LJQ2_9GAMM</name>
<dbReference type="Proteomes" id="UP000092695">
    <property type="component" value="Chromosome"/>
</dbReference>
<dbReference type="KEGG" id="woc:BA177_17655"/>
<evidence type="ECO:0000313" key="2">
    <source>
        <dbReference type="EMBL" id="ANO52770.1"/>
    </source>
</evidence>
<proteinExistence type="predicted"/>
<sequence length="118" mass="13379">MARSGRVELQTVSPRVGDSAGRRRRDRLTAPERRTKRIHFASDHLLSYSRDARRQDRHGAIESGNPGALGVVAMDCMPVFFKKYGRLNYTQLSLTKKFLVQGPSKRICLFVDGAFLEK</sequence>
<evidence type="ECO:0000313" key="3">
    <source>
        <dbReference type="Proteomes" id="UP000092695"/>
    </source>
</evidence>
<gene>
    <name evidence="2" type="ORF">BA177_17655</name>
</gene>
<dbReference type="EMBL" id="CP016268">
    <property type="protein sequence ID" value="ANO52770.1"/>
    <property type="molecule type" value="Genomic_DNA"/>
</dbReference>